<evidence type="ECO:0008006" key="3">
    <source>
        <dbReference type="Google" id="ProtNLM"/>
    </source>
</evidence>
<accession>A0A511ZEZ3</accession>
<dbReference type="AlphaFoldDB" id="A0A511ZEZ3"/>
<protein>
    <recommendedName>
        <fullName evidence="3">Oligoendopeptidase F</fullName>
    </recommendedName>
</protein>
<keyword evidence="2" id="KW-1185">Reference proteome</keyword>
<sequence>MTETKYKKVWNLDNLFPGGSESPSFNNYVKQLELEITKMEEKLSLFDNLLEINQSLGIESVIKNIGDIQEKLSQANSFITCLTAQNTKD</sequence>
<dbReference type="EMBL" id="BJYM01000003">
    <property type="protein sequence ID" value="GEN86012.1"/>
    <property type="molecule type" value="Genomic_DNA"/>
</dbReference>
<proteinExistence type="predicted"/>
<reference evidence="1 2" key="1">
    <citation type="submission" date="2019-07" db="EMBL/GenBank/DDBJ databases">
        <title>Whole genome shotgun sequence of Oceanobacillus sojae NBRC 105379.</title>
        <authorList>
            <person name="Hosoyama A."/>
            <person name="Uohara A."/>
            <person name="Ohji S."/>
            <person name="Ichikawa N."/>
        </authorList>
    </citation>
    <scope>NUCLEOTIDE SEQUENCE [LARGE SCALE GENOMIC DNA]</scope>
    <source>
        <strain evidence="1 2">NBRC 105379</strain>
    </source>
</reference>
<gene>
    <name evidence="1" type="ORF">OSO01_07510</name>
</gene>
<dbReference type="RefSeq" id="WP_246145027.1">
    <property type="nucleotide sequence ID" value="NZ_BJYM01000003.1"/>
</dbReference>
<dbReference type="Proteomes" id="UP000321558">
    <property type="component" value="Unassembled WGS sequence"/>
</dbReference>
<evidence type="ECO:0000313" key="2">
    <source>
        <dbReference type="Proteomes" id="UP000321558"/>
    </source>
</evidence>
<organism evidence="1 2">
    <name type="scientific">Oceanobacillus sojae</name>
    <dbReference type="NCBI Taxonomy" id="582851"/>
    <lineage>
        <taxon>Bacteria</taxon>
        <taxon>Bacillati</taxon>
        <taxon>Bacillota</taxon>
        <taxon>Bacilli</taxon>
        <taxon>Bacillales</taxon>
        <taxon>Bacillaceae</taxon>
        <taxon>Oceanobacillus</taxon>
    </lineage>
</organism>
<comment type="caution">
    <text evidence="1">The sequence shown here is derived from an EMBL/GenBank/DDBJ whole genome shotgun (WGS) entry which is preliminary data.</text>
</comment>
<evidence type="ECO:0000313" key="1">
    <source>
        <dbReference type="EMBL" id="GEN86012.1"/>
    </source>
</evidence>
<name>A0A511ZEZ3_9BACI</name>